<dbReference type="Pfam" id="PF02817">
    <property type="entry name" value="E3_binding"/>
    <property type="match status" value="1"/>
</dbReference>
<dbReference type="Proteomes" id="UP000503399">
    <property type="component" value="Chromosome"/>
</dbReference>
<evidence type="ECO:0000313" key="5">
    <source>
        <dbReference type="Proteomes" id="UP000503399"/>
    </source>
</evidence>
<evidence type="ECO:0000259" key="3">
    <source>
        <dbReference type="PROSITE" id="PS51826"/>
    </source>
</evidence>
<accession>A0A6F8ZJM7</accession>
<gene>
    <name evidence="4" type="ORF">R50_2471</name>
</gene>
<dbReference type="PANTHER" id="PTHR23151:SF75">
    <property type="entry name" value="DIHYDROLIPOYLLYSINE-RESIDUE ACETYLTRANSFERASE COMPONENT 5 OF PYRUVATE DEHYDROGENASE COMPLEX, CHLOROPLASTIC"/>
    <property type="match status" value="1"/>
</dbReference>
<evidence type="ECO:0000256" key="2">
    <source>
        <dbReference type="SAM" id="MobiDB-lite"/>
    </source>
</evidence>
<keyword evidence="4" id="KW-0012">Acyltransferase</keyword>
<dbReference type="KEGG" id="hfv:R50_2471"/>
<dbReference type="Gene3D" id="4.10.320.10">
    <property type="entry name" value="E3-binding domain"/>
    <property type="match status" value="1"/>
</dbReference>
<protein>
    <submittedName>
        <fullName evidence="4">Putative Dihydrolipoyllysine-residue (2-methylpropanoyl)transferase</fullName>
        <ecNumber evidence="4">2.3.1.168</ecNumber>
    </submittedName>
</protein>
<dbReference type="SUPFAM" id="SSF52777">
    <property type="entry name" value="CoA-dependent acyltransferases"/>
    <property type="match status" value="1"/>
</dbReference>
<keyword evidence="5" id="KW-1185">Reference proteome</keyword>
<reference evidence="4 5" key="1">
    <citation type="submission" date="2020-02" db="EMBL/GenBank/DDBJ databases">
        <authorList>
            <person name="Hogendoorn C."/>
        </authorList>
    </citation>
    <scope>NUCLEOTIDE SEQUENCE [LARGE SCALE GENOMIC DNA]</scope>
    <source>
        <strain evidence="4">R501</strain>
    </source>
</reference>
<comment type="similarity">
    <text evidence="1">Belongs to the 2-oxoacid dehydrogenase family.</text>
</comment>
<dbReference type="PROSITE" id="PS51826">
    <property type="entry name" value="PSBD"/>
    <property type="match status" value="1"/>
</dbReference>
<dbReference type="PANTHER" id="PTHR23151">
    <property type="entry name" value="DIHYDROLIPOAMIDE ACETYL/SUCCINYL-TRANSFERASE-RELATED"/>
    <property type="match status" value="1"/>
</dbReference>
<dbReference type="GO" id="GO:0006086">
    <property type="term" value="P:pyruvate decarboxylation to acetyl-CoA"/>
    <property type="evidence" value="ECO:0007669"/>
    <property type="project" value="InterPro"/>
</dbReference>
<dbReference type="EMBL" id="LR778114">
    <property type="protein sequence ID" value="CAB1129968.1"/>
    <property type="molecule type" value="Genomic_DNA"/>
</dbReference>
<dbReference type="GO" id="GO:0043754">
    <property type="term" value="F:dihydrolipoamide branched chain acyltransferase activity"/>
    <property type="evidence" value="ECO:0007669"/>
    <property type="project" value="UniProtKB-EC"/>
</dbReference>
<dbReference type="InterPro" id="IPR001078">
    <property type="entry name" value="2-oxoacid_DH_actylTfrase"/>
</dbReference>
<dbReference type="AlphaFoldDB" id="A0A6F8ZJM7"/>
<sequence>MVLQLPRRPLPPPRRPRPRRDPPLPAPREPAGDRVPASPYARALARDLGIDLMALARPDGRPLRAADVLAAAVAPPAPDLRAGPPYRLERPTAARAAVARTMTAAVATPVFRLGGRLPLAVLRDAAEAAGVSLTLALARAAALTVADHPLFNRVWTPGGLAVRDRVDVGIAVDTPAGLVTPVLRDMAGRPLEELAEAWERLRDQAQAGRLAPADYAGATFYLSNLGMFPVVEHFDAVVPPGAAAILAVAALGEDGRADCTLTCDHRVIFGADAARFLTTLAGRLAQPDAWL</sequence>
<organism evidence="4 5">
    <name type="scientific">Candidatus Hydrogenisulfobacillus filiaventi</name>
    <dbReference type="NCBI Taxonomy" id="2707344"/>
    <lineage>
        <taxon>Bacteria</taxon>
        <taxon>Bacillati</taxon>
        <taxon>Bacillota</taxon>
        <taxon>Clostridia</taxon>
        <taxon>Eubacteriales</taxon>
        <taxon>Clostridiales Family XVII. Incertae Sedis</taxon>
        <taxon>Candidatus Hydrogenisulfobacillus</taxon>
    </lineage>
</organism>
<feature type="region of interest" description="Disordered" evidence="2">
    <location>
        <begin position="1"/>
        <end position="38"/>
    </location>
</feature>
<dbReference type="InterPro" id="IPR023213">
    <property type="entry name" value="CAT-like_dom_sf"/>
</dbReference>
<feature type="domain" description="Peripheral subunit-binding (PSBD)" evidence="3">
    <location>
        <begin position="36"/>
        <end position="72"/>
    </location>
</feature>
<dbReference type="Gene3D" id="3.30.559.10">
    <property type="entry name" value="Chloramphenicol acetyltransferase-like domain"/>
    <property type="match status" value="1"/>
</dbReference>
<name>A0A6F8ZJM7_9FIRM</name>
<dbReference type="EC" id="2.3.1.168" evidence="4"/>
<proteinExistence type="inferred from homology"/>
<dbReference type="InterPro" id="IPR045257">
    <property type="entry name" value="E2/Pdx1"/>
</dbReference>
<evidence type="ECO:0000256" key="1">
    <source>
        <dbReference type="ARBA" id="ARBA00007317"/>
    </source>
</evidence>
<dbReference type="GO" id="GO:0004742">
    <property type="term" value="F:dihydrolipoyllysine-residue acetyltransferase activity"/>
    <property type="evidence" value="ECO:0007669"/>
    <property type="project" value="TreeGrafter"/>
</dbReference>
<dbReference type="InterPro" id="IPR036625">
    <property type="entry name" value="E3-bd_dom_sf"/>
</dbReference>
<evidence type="ECO:0000313" key="4">
    <source>
        <dbReference type="EMBL" id="CAB1129968.1"/>
    </source>
</evidence>
<dbReference type="InterPro" id="IPR004167">
    <property type="entry name" value="PSBD"/>
</dbReference>
<keyword evidence="4" id="KW-0808">Transferase</keyword>
<dbReference type="GO" id="GO:0045254">
    <property type="term" value="C:pyruvate dehydrogenase complex"/>
    <property type="evidence" value="ECO:0007669"/>
    <property type="project" value="InterPro"/>
</dbReference>
<dbReference type="Pfam" id="PF00198">
    <property type="entry name" value="2-oxoacid_dh"/>
    <property type="match status" value="1"/>
</dbReference>